<dbReference type="Proteomes" id="UP000077154">
    <property type="component" value="Unassembled WGS sequence"/>
</dbReference>
<feature type="compositionally biased region" description="Polar residues" evidence="1">
    <location>
        <begin position="1"/>
        <end position="11"/>
    </location>
</feature>
<dbReference type="GeneID" id="36287133"/>
<accession>A0A177ACD6</accession>
<dbReference type="AlphaFoldDB" id="A0A177ACD6"/>
<feature type="region of interest" description="Disordered" evidence="1">
    <location>
        <begin position="1"/>
        <end position="141"/>
    </location>
</feature>
<feature type="region of interest" description="Disordered" evidence="1">
    <location>
        <begin position="156"/>
        <end position="191"/>
    </location>
</feature>
<dbReference type="RefSeq" id="XP_024325049.1">
    <property type="nucleotide sequence ID" value="XM_024467697.1"/>
</dbReference>
<reference evidence="2" key="1">
    <citation type="submission" date="2016-03" db="EMBL/GenBank/DDBJ databases">
        <title>Updated assembly of Pseudogymnoascus destructans, the fungus causing white-nose syndrome of bats.</title>
        <authorList>
            <person name="Palmer J.M."/>
            <person name="Drees K.P."/>
            <person name="Foster J.T."/>
            <person name="Lindner D.L."/>
        </authorList>
    </citation>
    <scope>NUCLEOTIDE SEQUENCE [LARGE SCALE GENOMIC DNA]</scope>
    <source>
        <strain evidence="2">20631-21</strain>
    </source>
</reference>
<protein>
    <submittedName>
        <fullName evidence="2">Uncharacterized protein</fullName>
    </submittedName>
</protein>
<evidence type="ECO:0000256" key="1">
    <source>
        <dbReference type="SAM" id="MobiDB-lite"/>
    </source>
</evidence>
<proteinExistence type="predicted"/>
<feature type="compositionally biased region" description="Polar residues" evidence="1">
    <location>
        <begin position="38"/>
        <end position="57"/>
    </location>
</feature>
<dbReference type="EMBL" id="KV441393">
    <property type="protein sequence ID" value="OAF59766.2"/>
    <property type="molecule type" value="Genomic_DNA"/>
</dbReference>
<gene>
    <name evidence="2" type="ORF">VC83_04060</name>
</gene>
<evidence type="ECO:0000313" key="2">
    <source>
        <dbReference type="EMBL" id="OAF59766.2"/>
    </source>
</evidence>
<sequence>MATHYSSTTAIPSRVPHATNHFTMDPADKPDHFPTMAKPTSITTYRPLSKRQTSPANHHSHASSSQTDKSSYTSHLAARRTPHAARRTPQAARRTPHAHILLAPSPLVPPTGHPPDLASPISPRPAATRPAGKGPAPTEVDPAARTLGCGWSMDGATEHSTGASAGSGRGGAIRSSPQVGRGEGPTTDGRRVLRVLLIQG</sequence>
<organism evidence="2">
    <name type="scientific">Pseudogymnoascus destructans</name>
    <dbReference type="NCBI Taxonomy" id="655981"/>
    <lineage>
        <taxon>Eukaryota</taxon>
        <taxon>Fungi</taxon>
        <taxon>Dikarya</taxon>
        <taxon>Ascomycota</taxon>
        <taxon>Pezizomycotina</taxon>
        <taxon>Leotiomycetes</taxon>
        <taxon>Thelebolales</taxon>
        <taxon>Thelebolaceae</taxon>
        <taxon>Pseudogymnoascus</taxon>
    </lineage>
</organism>
<feature type="compositionally biased region" description="Basic residues" evidence="1">
    <location>
        <begin position="77"/>
        <end position="86"/>
    </location>
</feature>
<name>A0A177ACD6_9PEZI</name>
<feature type="compositionally biased region" description="Low complexity" evidence="1">
    <location>
        <begin position="62"/>
        <end position="74"/>
    </location>
</feature>